<dbReference type="Pfam" id="PF00583">
    <property type="entry name" value="Acetyltransf_1"/>
    <property type="match status" value="1"/>
</dbReference>
<dbReference type="Proteomes" id="UP001283341">
    <property type="component" value="Unassembled WGS sequence"/>
</dbReference>
<evidence type="ECO:0000259" key="1">
    <source>
        <dbReference type="PROSITE" id="PS51186"/>
    </source>
</evidence>
<dbReference type="CDD" id="cd04301">
    <property type="entry name" value="NAT_SF"/>
    <property type="match status" value="1"/>
</dbReference>
<dbReference type="InterPro" id="IPR016181">
    <property type="entry name" value="Acyl_CoA_acyltransferase"/>
</dbReference>
<reference evidence="2" key="1">
    <citation type="journal article" date="2023" name="Mol. Phylogenet. Evol.">
        <title>Genome-scale phylogeny and comparative genomics of the fungal order Sordariales.</title>
        <authorList>
            <person name="Hensen N."/>
            <person name="Bonometti L."/>
            <person name="Westerberg I."/>
            <person name="Brannstrom I.O."/>
            <person name="Guillou S."/>
            <person name="Cros-Aarteil S."/>
            <person name="Calhoun S."/>
            <person name="Haridas S."/>
            <person name="Kuo A."/>
            <person name="Mondo S."/>
            <person name="Pangilinan J."/>
            <person name="Riley R."/>
            <person name="LaButti K."/>
            <person name="Andreopoulos B."/>
            <person name="Lipzen A."/>
            <person name="Chen C."/>
            <person name="Yan M."/>
            <person name="Daum C."/>
            <person name="Ng V."/>
            <person name="Clum A."/>
            <person name="Steindorff A."/>
            <person name="Ohm R.A."/>
            <person name="Martin F."/>
            <person name="Silar P."/>
            <person name="Natvig D.O."/>
            <person name="Lalanne C."/>
            <person name="Gautier V."/>
            <person name="Ament-Velasquez S.L."/>
            <person name="Kruys A."/>
            <person name="Hutchinson M.I."/>
            <person name="Powell A.J."/>
            <person name="Barry K."/>
            <person name="Miller A.N."/>
            <person name="Grigoriev I.V."/>
            <person name="Debuchy R."/>
            <person name="Gladieux P."/>
            <person name="Hiltunen Thoren M."/>
            <person name="Johannesson H."/>
        </authorList>
    </citation>
    <scope>NUCLEOTIDE SEQUENCE</scope>
    <source>
        <strain evidence="2">CBS 118394</strain>
    </source>
</reference>
<evidence type="ECO:0000313" key="2">
    <source>
        <dbReference type="EMBL" id="KAK3330298.1"/>
    </source>
</evidence>
<dbReference type="Gene3D" id="3.40.630.30">
    <property type="match status" value="1"/>
</dbReference>
<dbReference type="InterPro" id="IPR000182">
    <property type="entry name" value="GNAT_dom"/>
</dbReference>
<proteinExistence type="predicted"/>
<dbReference type="PROSITE" id="PS51186">
    <property type="entry name" value="GNAT"/>
    <property type="match status" value="1"/>
</dbReference>
<organism evidence="2 3">
    <name type="scientific">Apodospora peruviana</name>
    <dbReference type="NCBI Taxonomy" id="516989"/>
    <lineage>
        <taxon>Eukaryota</taxon>
        <taxon>Fungi</taxon>
        <taxon>Dikarya</taxon>
        <taxon>Ascomycota</taxon>
        <taxon>Pezizomycotina</taxon>
        <taxon>Sordariomycetes</taxon>
        <taxon>Sordariomycetidae</taxon>
        <taxon>Sordariales</taxon>
        <taxon>Lasiosphaeriaceae</taxon>
        <taxon>Apodospora</taxon>
    </lineage>
</organism>
<feature type="domain" description="N-acetyltransferase" evidence="1">
    <location>
        <begin position="133"/>
        <end position="234"/>
    </location>
</feature>
<name>A0AAE0IS52_9PEZI</name>
<protein>
    <recommendedName>
        <fullName evidence="1">N-acetyltransferase domain-containing protein</fullName>
    </recommendedName>
</protein>
<reference evidence="2" key="2">
    <citation type="submission" date="2023-06" db="EMBL/GenBank/DDBJ databases">
        <authorList>
            <consortium name="Lawrence Berkeley National Laboratory"/>
            <person name="Haridas S."/>
            <person name="Hensen N."/>
            <person name="Bonometti L."/>
            <person name="Westerberg I."/>
            <person name="Brannstrom I.O."/>
            <person name="Guillou S."/>
            <person name="Cros-Aarteil S."/>
            <person name="Calhoun S."/>
            <person name="Kuo A."/>
            <person name="Mondo S."/>
            <person name="Pangilinan J."/>
            <person name="Riley R."/>
            <person name="Labutti K."/>
            <person name="Andreopoulos B."/>
            <person name="Lipzen A."/>
            <person name="Chen C."/>
            <person name="Yanf M."/>
            <person name="Daum C."/>
            <person name="Ng V."/>
            <person name="Clum A."/>
            <person name="Steindorff A."/>
            <person name="Ohm R."/>
            <person name="Martin F."/>
            <person name="Silar P."/>
            <person name="Natvig D."/>
            <person name="Lalanne C."/>
            <person name="Gautier V."/>
            <person name="Ament-Velasquez S.L."/>
            <person name="Kruys A."/>
            <person name="Hutchinson M.I."/>
            <person name="Powell A.J."/>
            <person name="Barry K."/>
            <person name="Miller A.N."/>
            <person name="Grigoriev I.V."/>
            <person name="Debuchy R."/>
            <person name="Gladieux P."/>
            <person name="Thoren M.H."/>
            <person name="Johannesson H."/>
        </authorList>
    </citation>
    <scope>NUCLEOTIDE SEQUENCE</scope>
    <source>
        <strain evidence="2">CBS 118394</strain>
    </source>
</reference>
<evidence type="ECO:0000313" key="3">
    <source>
        <dbReference type="Proteomes" id="UP001283341"/>
    </source>
</evidence>
<dbReference type="AlphaFoldDB" id="A0AAE0IS52"/>
<keyword evidence="3" id="KW-1185">Reference proteome</keyword>
<accession>A0AAE0IS52</accession>
<gene>
    <name evidence="2" type="ORF">B0H66DRAFT_527659</name>
</gene>
<sequence>MDYNINIIPKDDGVAFNLTTYKPFRLRALKTDPSCKRDITMFIVPNRNPYLSSSVSSPLNPTTTSTQHLTTTSFGSNYAREVAFDDKKWKQRALNPIVSTFVAVANSTSAGNNKTNPIILSAASLIGPIPAPQLAAVSRLHREPQPPVHWEINAVWTAPEARRCGIARHVLNELTGVGKEHAVAQGRDCLMTVAVEPSNAGALALYKRYGYTPISVEGGPPVYQDATWLALFLPLASV</sequence>
<dbReference type="SUPFAM" id="SSF55729">
    <property type="entry name" value="Acyl-CoA N-acyltransferases (Nat)"/>
    <property type="match status" value="1"/>
</dbReference>
<dbReference type="GO" id="GO:0016747">
    <property type="term" value="F:acyltransferase activity, transferring groups other than amino-acyl groups"/>
    <property type="evidence" value="ECO:0007669"/>
    <property type="project" value="InterPro"/>
</dbReference>
<comment type="caution">
    <text evidence="2">The sequence shown here is derived from an EMBL/GenBank/DDBJ whole genome shotgun (WGS) entry which is preliminary data.</text>
</comment>
<dbReference type="EMBL" id="JAUEDM010000001">
    <property type="protein sequence ID" value="KAK3330298.1"/>
    <property type="molecule type" value="Genomic_DNA"/>
</dbReference>